<dbReference type="Pfam" id="PF12508">
    <property type="entry name" value="Transposon_TraM"/>
    <property type="match status" value="1"/>
</dbReference>
<organism evidence="4 5">
    <name type="scientific">Chryseobacterium polytrichastri</name>
    <dbReference type="NCBI Taxonomy" id="1302687"/>
    <lineage>
        <taxon>Bacteria</taxon>
        <taxon>Pseudomonadati</taxon>
        <taxon>Bacteroidota</taxon>
        <taxon>Flavobacteriia</taxon>
        <taxon>Flavobacteriales</taxon>
        <taxon>Weeksellaceae</taxon>
        <taxon>Chryseobacterium group</taxon>
        <taxon>Chryseobacterium</taxon>
    </lineage>
</organism>
<keyword evidence="2" id="KW-0472">Membrane</keyword>
<evidence type="ECO:0000256" key="1">
    <source>
        <dbReference type="SAM" id="MobiDB-lite"/>
    </source>
</evidence>
<evidence type="ECO:0000313" key="5">
    <source>
        <dbReference type="Proteomes" id="UP000184364"/>
    </source>
</evidence>
<dbReference type="AlphaFoldDB" id="A0A1M7DJR0"/>
<feature type="transmembrane region" description="Helical" evidence="2">
    <location>
        <begin position="39"/>
        <end position="57"/>
    </location>
</feature>
<reference evidence="5" key="1">
    <citation type="submission" date="2016-11" db="EMBL/GenBank/DDBJ databases">
        <authorList>
            <person name="Varghese N."/>
            <person name="Submissions S."/>
        </authorList>
    </citation>
    <scope>NUCLEOTIDE SEQUENCE [LARGE SCALE GENOMIC DNA]</scope>
    <source>
        <strain evidence="5">DSM 26899</strain>
    </source>
</reference>
<dbReference type="InterPro" id="IPR022187">
    <property type="entry name" value="Conjug_transposon_TraM"/>
</dbReference>
<keyword evidence="2" id="KW-1133">Transmembrane helix</keyword>
<protein>
    <submittedName>
        <fullName evidence="4">Bacteroides conjugative transposon TraM protein</fullName>
    </submittedName>
</protein>
<feature type="region of interest" description="Disordered" evidence="1">
    <location>
        <begin position="116"/>
        <end position="144"/>
    </location>
</feature>
<evidence type="ECO:0000256" key="2">
    <source>
        <dbReference type="SAM" id="Phobius"/>
    </source>
</evidence>
<dbReference type="EMBL" id="FRAV01000025">
    <property type="protein sequence ID" value="SHL79756.1"/>
    <property type="molecule type" value="Genomic_DNA"/>
</dbReference>
<accession>A0A1M7DJR0</accession>
<dbReference type="STRING" id="1302687.SAMN05444267_102521"/>
<proteinExistence type="predicted"/>
<dbReference type="Proteomes" id="UP000184364">
    <property type="component" value="Unassembled WGS sequence"/>
</dbReference>
<feature type="compositionally biased region" description="Low complexity" evidence="1">
    <location>
        <begin position="117"/>
        <end position="129"/>
    </location>
</feature>
<keyword evidence="5" id="KW-1185">Reference proteome</keyword>
<feature type="domain" description="Conjugative transposon TraM C-terminal" evidence="3">
    <location>
        <begin position="296"/>
        <end position="445"/>
    </location>
</feature>
<dbReference type="NCBIfam" id="TIGR03779">
    <property type="entry name" value="Bac_Flav_CT_M"/>
    <property type="match status" value="1"/>
</dbReference>
<gene>
    <name evidence="4" type="ORF">SAMN05444267_102521</name>
</gene>
<evidence type="ECO:0000313" key="4">
    <source>
        <dbReference type="EMBL" id="SHL79756.1"/>
    </source>
</evidence>
<sequence>MKNNAHNKREIRLTEVGQKEIPESEMSSSDTMQKLKKPLIFGLMAIVFLGCMYLIFVPSTDKKNKQQAGLNEAVPQATEAGMQADKSKAYESDLLEQKELEKKRSLTALSDYWNKDSASSSSEMTNSTSGNAVPDRGGTSSSQHEALNSYRNIQGTLGSFYEDKGKTTRLQSEVQSLKAQLVQKEETAPVNPVQNQLALMEKSYQMAAKYFPTTGNTIKTEGKTDQNVGKSTSDTIKQQKQKASFAALYPNHKNIVSALYREPSDSAFLSELNQVKNRNFYTAGKVAETPQAVNSIRACIYETQTITVDQAVHIRLLDAARLSKLVIPKGTVLTAMAKFQGLRLQLLIGSIEFEGHIIPVELTAFDLDGQPGLAIPYSAERSALTEMAANMGNTGGTSISLSSSAGQQITSDLSKSLVQGISGYFAKKVRMPKITLKAGHKIFLVAKK</sequence>
<dbReference type="OrthoDB" id="1311366at2"/>
<name>A0A1M7DJR0_9FLAO</name>
<evidence type="ECO:0000259" key="3">
    <source>
        <dbReference type="Pfam" id="PF12508"/>
    </source>
</evidence>
<keyword evidence="2" id="KW-0812">Transmembrane</keyword>
<dbReference type="InterPro" id="IPR055407">
    <property type="entry name" value="TraM_C"/>
</dbReference>